<sequence>MVLGPLAVQRLRERVGRQVVPVEERPPLALDDRGGVDQRAVEIEEDPGERRRPRLRVGKTIQVRSCGHHDRILPQALAGSTPVTSCTIRLASETAWSA</sequence>
<proteinExistence type="predicted"/>
<comment type="caution">
    <text evidence="1">The sequence shown here is derived from an EMBL/GenBank/DDBJ whole genome shotgun (WGS) entry which is preliminary data.</text>
</comment>
<accession>A0ABP6T9Q9</accession>
<evidence type="ECO:0000313" key="2">
    <source>
        <dbReference type="Proteomes" id="UP001501676"/>
    </source>
</evidence>
<name>A0ABP6T9Q9_9ACTN</name>
<keyword evidence="2" id="KW-1185">Reference proteome</keyword>
<evidence type="ECO:0000313" key="1">
    <source>
        <dbReference type="EMBL" id="GAA3395415.1"/>
    </source>
</evidence>
<dbReference type="Proteomes" id="UP001501676">
    <property type="component" value="Unassembled WGS sequence"/>
</dbReference>
<organism evidence="1 2">
    <name type="scientific">Cryptosporangium minutisporangium</name>
    <dbReference type="NCBI Taxonomy" id="113569"/>
    <lineage>
        <taxon>Bacteria</taxon>
        <taxon>Bacillati</taxon>
        <taxon>Actinomycetota</taxon>
        <taxon>Actinomycetes</taxon>
        <taxon>Cryptosporangiales</taxon>
        <taxon>Cryptosporangiaceae</taxon>
        <taxon>Cryptosporangium</taxon>
    </lineage>
</organism>
<protein>
    <submittedName>
        <fullName evidence="1">Uncharacterized protein</fullName>
    </submittedName>
</protein>
<dbReference type="EMBL" id="BAAAYN010000048">
    <property type="protein sequence ID" value="GAA3395415.1"/>
    <property type="molecule type" value="Genomic_DNA"/>
</dbReference>
<gene>
    <name evidence="1" type="ORF">GCM10020369_68450</name>
</gene>
<reference evidence="2" key="1">
    <citation type="journal article" date="2019" name="Int. J. Syst. Evol. Microbiol.">
        <title>The Global Catalogue of Microorganisms (GCM) 10K type strain sequencing project: providing services to taxonomists for standard genome sequencing and annotation.</title>
        <authorList>
            <consortium name="The Broad Institute Genomics Platform"/>
            <consortium name="The Broad Institute Genome Sequencing Center for Infectious Disease"/>
            <person name="Wu L."/>
            <person name="Ma J."/>
        </authorList>
    </citation>
    <scope>NUCLEOTIDE SEQUENCE [LARGE SCALE GENOMIC DNA]</scope>
    <source>
        <strain evidence="2">JCM 9458</strain>
    </source>
</reference>